<evidence type="ECO:0000313" key="4">
    <source>
        <dbReference type="Proteomes" id="UP000828390"/>
    </source>
</evidence>
<accession>A0A9D4C338</accession>
<name>A0A9D4C338_DREPO</name>
<feature type="compositionally biased region" description="Basic and acidic residues" evidence="1">
    <location>
        <begin position="29"/>
        <end position="47"/>
    </location>
</feature>
<sequence>MWAQGEVFSMNSFLSSLSRPFNRSTSVHSQKDAPLDETHRGSEHEADGFLLVGQTASERTTVYGNMFNSSGMDAPPSYEQMQGSGFHRYSGQTGHSLAFQSPTLDVSQWRKSNPGASMHADENSQPLADQSDSLSTRHHVGALTGVPFQMCKQLSSLQTHRHICSSDIWHLSDFDLSRYEYDFNIEQSYLDEHPNSIEQDSMQWSRYLHQ</sequence>
<dbReference type="Proteomes" id="UP000828390">
    <property type="component" value="Unassembled WGS sequence"/>
</dbReference>
<feature type="region of interest" description="Disordered" evidence="1">
    <location>
        <begin position="108"/>
        <end position="134"/>
    </location>
</feature>
<feature type="domain" description="UMA" evidence="2">
    <location>
        <begin position="143"/>
        <end position="190"/>
    </location>
</feature>
<keyword evidence="4" id="KW-1185">Reference proteome</keyword>
<dbReference type="AlphaFoldDB" id="A0A9D4C338"/>
<reference evidence="3" key="1">
    <citation type="journal article" date="2019" name="bioRxiv">
        <title>The Genome of the Zebra Mussel, Dreissena polymorpha: A Resource for Invasive Species Research.</title>
        <authorList>
            <person name="McCartney M.A."/>
            <person name="Auch B."/>
            <person name="Kono T."/>
            <person name="Mallez S."/>
            <person name="Zhang Y."/>
            <person name="Obille A."/>
            <person name="Becker A."/>
            <person name="Abrahante J.E."/>
            <person name="Garbe J."/>
            <person name="Badalamenti J.P."/>
            <person name="Herman A."/>
            <person name="Mangelson H."/>
            <person name="Liachko I."/>
            <person name="Sullivan S."/>
            <person name="Sone E.D."/>
            <person name="Koren S."/>
            <person name="Silverstein K.A.T."/>
            <person name="Beckman K.B."/>
            <person name="Gohl D.M."/>
        </authorList>
    </citation>
    <scope>NUCLEOTIDE SEQUENCE</scope>
    <source>
        <strain evidence="3">Duluth1</strain>
        <tissue evidence="3">Whole animal</tissue>
    </source>
</reference>
<evidence type="ECO:0000313" key="3">
    <source>
        <dbReference type="EMBL" id="KAH3716203.1"/>
    </source>
</evidence>
<evidence type="ECO:0000256" key="1">
    <source>
        <dbReference type="SAM" id="MobiDB-lite"/>
    </source>
</evidence>
<evidence type="ECO:0000259" key="2">
    <source>
        <dbReference type="PROSITE" id="PS51497"/>
    </source>
</evidence>
<feature type="region of interest" description="Disordered" evidence="1">
    <location>
        <begin position="19"/>
        <end position="48"/>
    </location>
</feature>
<proteinExistence type="predicted"/>
<dbReference type="InterPro" id="IPR023340">
    <property type="entry name" value="UMA"/>
</dbReference>
<reference evidence="3" key="2">
    <citation type="submission" date="2020-11" db="EMBL/GenBank/DDBJ databases">
        <authorList>
            <person name="McCartney M.A."/>
            <person name="Auch B."/>
            <person name="Kono T."/>
            <person name="Mallez S."/>
            <person name="Becker A."/>
            <person name="Gohl D.M."/>
            <person name="Silverstein K.A.T."/>
            <person name="Koren S."/>
            <person name="Bechman K.B."/>
            <person name="Herman A."/>
            <person name="Abrahante J.E."/>
            <person name="Garbe J."/>
        </authorList>
    </citation>
    <scope>NUCLEOTIDE SEQUENCE</scope>
    <source>
        <strain evidence="3">Duluth1</strain>
        <tissue evidence="3">Whole animal</tissue>
    </source>
</reference>
<dbReference type="PROSITE" id="PS51497">
    <property type="entry name" value="UMA"/>
    <property type="match status" value="1"/>
</dbReference>
<organism evidence="3 4">
    <name type="scientific">Dreissena polymorpha</name>
    <name type="common">Zebra mussel</name>
    <name type="synonym">Mytilus polymorpha</name>
    <dbReference type="NCBI Taxonomy" id="45954"/>
    <lineage>
        <taxon>Eukaryota</taxon>
        <taxon>Metazoa</taxon>
        <taxon>Spiralia</taxon>
        <taxon>Lophotrochozoa</taxon>
        <taxon>Mollusca</taxon>
        <taxon>Bivalvia</taxon>
        <taxon>Autobranchia</taxon>
        <taxon>Heteroconchia</taxon>
        <taxon>Euheterodonta</taxon>
        <taxon>Imparidentia</taxon>
        <taxon>Neoheterodontei</taxon>
        <taxon>Myida</taxon>
        <taxon>Dreissenoidea</taxon>
        <taxon>Dreissenidae</taxon>
        <taxon>Dreissena</taxon>
    </lineage>
</organism>
<feature type="compositionally biased region" description="Polar residues" evidence="1">
    <location>
        <begin position="19"/>
        <end position="28"/>
    </location>
</feature>
<dbReference type="EMBL" id="JAIWYP010000013">
    <property type="protein sequence ID" value="KAH3716203.1"/>
    <property type="molecule type" value="Genomic_DNA"/>
</dbReference>
<comment type="caution">
    <text evidence="3">The sequence shown here is derived from an EMBL/GenBank/DDBJ whole genome shotgun (WGS) entry which is preliminary data.</text>
</comment>
<feature type="compositionally biased region" description="Polar residues" evidence="1">
    <location>
        <begin position="123"/>
        <end position="134"/>
    </location>
</feature>
<protein>
    <recommendedName>
        <fullName evidence="2">UMA domain-containing protein</fullName>
    </recommendedName>
</protein>
<gene>
    <name evidence="3" type="ORF">DPMN_058922</name>
</gene>